<keyword evidence="2" id="KW-1185">Reference proteome</keyword>
<gene>
    <name evidence="1" type="ORF">E1283_16170</name>
</gene>
<dbReference type="Pfam" id="PF04199">
    <property type="entry name" value="Cyclase"/>
    <property type="match status" value="1"/>
</dbReference>
<dbReference type="Gene3D" id="3.50.30.50">
    <property type="entry name" value="Putative cyclase"/>
    <property type="match status" value="1"/>
</dbReference>
<protein>
    <submittedName>
        <fullName evidence="1">Cyclase family protein</fullName>
    </submittedName>
</protein>
<dbReference type="InterPro" id="IPR037175">
    <property type="entry name" value="KFase_sf"/>
</dbReference>
<sequence>MCSPSLMRQVHIPAHVQPPHVHGAVVAEQSHAPAFEEPVADEGGVEPAAQAAGRGVGRRALFRMSAIGGAGIAATATLGGVANAAAATGRGAPGSGPRSSRVVDLTHELGEDFPVVYKLMDQPEIEQVRFIDVDGFNANLLTINEHSGTHIDVPGHFGPGEPTVEQISAELLVVPLVVIRIADRAARDHDTRLTVADIRRYESRYGRLPARSFVAVDSGWWRRVNTPGAFLNEDSGGVFHFPGISPEAAAFLIEERNVVGAGTDTSSLDGGAAAVPLTHQTLLPSGRYGIENLAALDSAPDHGATLVVGAPKHRGGFGGQIRALALV</sequence>
<dbReference type="SUPFAM" id="SSF102198">
    <property type="entry name" value="Putative cyclase"/>
    <property type="match status" value="1"/>
</dbReference>
<dbReference type="Proteomes" id="UP000295345">
    <property type="component" value="Unassembled WGS sequence"/>
</dbReference>
<dbReference type="GO" id="GO:0019441">
    <property type="term" value="P:L-tryptophan catabolic process to kynurenine"/>
    <property type="evidence" value="ECO:0007669"/>
    <property type="project" value="InterPro"/>
</dbReference>
<reference evidence="1 2" key="1">
    <citation type="submission" date="2019-03" db="EMBL/GenBank/DDBJ databases">
        <title>Draft genome sequences of novel Actinobacteria.</title>
        <authorList>
            <person name="Sahin N."/>
            <person name="Ay H."/>
            <person name="Saygin H."/>
        </authorList>
    </citation>
    <scope>NUCLEOTIDE SEQUENCE [LARGE SCALE GENOMIC DNA]</scope>
    <source>
        <strain evidence="1 2">DSM 41900</strain>
    </source>
</reference>
<dbReference type="PANTHER" id="PTHR31118:SF12">
    <property type="entry name" value="CYCLASE-LIKE PROTEIN 2"/>
    <property type="match status" value="1"/>
</dbReference>
<dbReference type="EMBL" id="SMKI01000154">
    <property type="protein sequence ID" value="TDC74299.1"/>
    <property type="molecule type" value="Genomic_DNA"/>
</dbReference>
<accession>A0A4R4TJG2</accession>
<dbReference type="PANTHER" id="PTHR31118">
    <property type="entry name" value="CYCLASE-LIKE PROTEIN 2"/>
    <property type="match status" value="1"/>
</dbReference>
<dbReference type="InterPro" id="IPR007325">
    <property type="entry name" value="KFase/CYL"/>
</dbReference>
<name>A0A4R4TJG2_9ACTN</name>
<dbReference type="GO" id="GO:0004061">
    <property type="term" value="F:arylformamidase activity"/>
    <property type="evidence" value="ECO:0007669"/>
    <property type="project" value="InterPro"/>
</dbReference>
<dbReference type="RefSeq" id="WP_132818745.1">
    <property type="nucleotide sequence ID" value="NZ_SMKI01000154.1"/>
</dbReference>
<evidence type="ECO:0000313" key="2">
    <source>
        <dbReference type="Proteomes" id="UP000295345"/>
    </source>
</evidence>
<dbReference type="OrthoDB" id="7067800at2"/>
<organism evidence="1 2">
    <name type="scientific">Streptomyces hainanensis</name>
    <dbReference type="NCBI Taxonomy" id="402648"/>
    <lineage>
        <taxon>Bacteria</taxon>
        <taxon>Bacillati</taxon>
        <taxon>Actinomycetota</taxon>
        <taxon>Actinomycetes</taxon>
        <taxon>Kitasatosporales</taxon>
        <taxon>Streptomycetaceae</taxon>
        <taxon>Streptomyces</taxon>
    </lineage>
</organism>
<dbReference type="AlphaFoldDB" id="A0A4R4TJG2"/>
<proteinExistence type="predicted"/>
<comment type="caution">
    <text evidence="1">The sequence shown here is derived from an EMBL/GenBank/DDBJ whole genome shotgun (WGS) entry which is preliminary data.</text>
</comment>
<evidence type="ECO:0000313" key="1">
    <source>
        <dbReference type="EMBL" id="TDC74299.1"/>
    </source>
</evidence>